<protein>
    <submittedName>
        <fullName evidence="1">Uncharacterized protein</fullName>
    </submittedName>
</protein>
<keyword evidence="1" id="KW-0614">Plasmid</keyword>
<name>A0A2Z2CPG2_ENTFL</name>
<dbReference type="RefSeq" id="WP_002397493.1">
    <property type="nucleotide sequence ID" value="NZ_AP027303.1"/>
</dbReference>
<organism evidence="1">
    <name type="scientific">Enterococcus faecalis</name>
    <name type="common">Streptococcus faecalis</name>
    <dbReference type="NCBI Taxonomy" id="1351"/>
    <lineage>
        <taxon>Bacteria</taxon>
        <taxon>Bacillati</taxon>
        <taxon>Bacillota</taxon>
        <taxon>Bacilli</taxon>
        <taxon>Lactobacillales</taxon>
        <taxon>Enterococcaceae</taxon>
        <taxon>Enterococcus</taxon>
    </lineage>
</organism>
<evidence type="ECO:0000313" key="3">
    <source>
        <dbReference type="Proteomes" id="UP000305511"/>
    </source>
</evidence>
<dbReference type="EMBL" id="KX579977">
    <property type="protein sequence ID" value="AOX48030.1"/>
    <property type="molecule type" value="Genomic_DNA"/>
</dbReference>
<dbReference type="Proteomes" id="UP000305511">
    <property type="component" value="Unassembled WGS sequence"/>
</dbReference>
<sequence length="69" mass="8128">MVNGNLQKIYADSTKKRTAQQTKWERAVEGLTFDRLEKKKIDYLLKRKKVKELGNETIVEIKQIDTDEC</sequence>
<proteinExistence type="predicted"/>
<accession>A0A2Z2CPG2</accession>
<dbReference type="AlphaFoldDB" id="A0A2Z2CPG2"/>
<gene>
    <name evidence="2" type="ORF">EY666_08750</name>
    <name evidence="1" type="ORF">pEF123-046</name>
</gene>
<dbReference type="EMBL" id="SIYF01000199">
    <property type="protein sequence ID" value="TKK85703.1"/>
    <property type="molecule type" value="Genomic_DNA"/>
</dbReference>
<evidence type="ECO:0000313" key="1">
    <source>
        <dbReference type="EMBL" id="AOX48030.1"/>
    </source>
</evidence>
<evidence type="ECO:0000313" key="2">
    <source>
        <dbReference type="EMBL" id="TKK85703.1"/>
    </source>
</evidence>
<geneLocation type="plasmid" evidence="1">
    <name>pEF123</name>
</geneLocation>
<reference evidence="2 3" key="2">
    <citation type="submission" date="2019-02" db="EMBL/GenBank/DDBJ databases">
        <title>Bacteria dissemination in different level of health care in South Africa: the effectiveness of infections prevention and control.</title>
        <authorList>
            <person name="Shobo C."/>
            <person name="Amoako D.G."/>
            <person name="Allam M."/>
            <person name="Ismail A."/>
            <person name="Bester L.A."/>
            <person name="Essack S.Y."/>
        </authorList>
    </citation>
    <scope>NUCLEOTIDE SEQUENCE [LARGE SCALE GENOMIC DNA]</scope>
    <source>
        <strain evidence="2 3">2SIL2</strain>
    </source>
</reference>
<reference evidence="1" key="1">
    <citation type="submission" date="2016-07" db="EMBL/GenBank/DDBJ databases">
        <authorList>
            <person name="Chen M.-Y."/>
            <person name="Sun J."/>
        </authorList>
    </citation>
    <scope>NUCLEOTIDE SEQUENCE</scope>
    <source>
        <strain evidence="1">EF123</strain>
        <plasmid evidence="1">pEF123</plasmid>
    </source>
</reference>